<name>W9GPB9_9PROT</name>
<proteinExistence type="predicted"/>
<organism evidence="2 3">
    <name type="scientific">Skermanella stibiiresistens SB22</name>
    <dbReference type="NCBI Taxonomy" id="1385369"/>
    <lineage>
        <taxon>Bacteria</taxon>
        <taxon>Pseudomonadati</taxon>
        <taxon>Pseudomonadota</taxon>
        <taxon>Alphaproteobacteria</taxon>
        <taxon>Rhodospirillales</taxon>
        <taxon>Azospirillaceae</taxon>
        <taxon>Skermanella</taxon>
    </lineage>
</organism>
<reference evidence="2 3" key="1">
    <citation type="submission" date="2013-08" db="EMBL/GenBank/DDBJ databases">
        <title>The genome sequence of Skermanella stibiiresistens.</title>
        <authorList>
            <person name="Zhu W."/>
            <person name="Wang G."/>
        </authorList>
    </citation>
    <scope>NUCLEOTIDE SEQUENCE [LARGE SCALE GENOMIC DNA]</scope>
    <source>
        <strain evidence="2 3">SB22</strain>
    </source>
</reference>
<comment type="caution">
    <text evidence="2">The sequence shown here is derived from an EMBL/GenBank/DDBJ whole genome shotgun (WGS) entry which is preliminary data.</text>
</comment>
<keyword evidence="3" id="KW-1185">Reference proteome</keyword>
<dbReference type="AlphaFoldDB" id="W9GPB9"/>
<sequence length="62" mass="6782">MRARALRAANLPHRGSAPDDSKILISTSARVVMRELLLGQSRRSPGLRASRDSVQGRSIDIN</sequence>
<evidence type="ECO:0000313" key="3">
    <source>
        <dbReference type="Proteomes" id="UP000019486"/>
    </source>
</evidence>
<accession>W9GPB9</accession>
<gene>
    <name evidence="2" type="ORF">N825_37420</name>
</gene>
<dbReference type="Proteomes" id="UP000019486">
    <property type="component" value="Unassembled WGS sequence"/>
</dbReference>
<evidence type="ECO:0000256" key="1">
    <source>
        <dbReference type="SAM" id="MobiDB-lite"/>
    </source>
</evidence>
<feature type="compositionally biased region" description="Polar residues" evidence="1">
    <location>
        <begin position="52"/>
        <end position="62"/>
    </location>
</feature>
<dbReference type="EMBL" id="AVFL01000078">
    <property type="protein sequence ID" value="EWY35715.1"/>
    <property type="molecule type" value="Genomic_DNA"/>
</dbReference>
<evidence type="ECO:0000313" key="2">
    <source>
        <dbReference type="EMBL" id="EWY35715.1"/>
    </source>
</evidence>
<protein>
    <submittedName>
        <fullName evidence="2">Uncharacterized protein</fullName>
    </submittedName>
</protein>
<feature type="region of interest" description="Disordered" evidence="1">
    <location>
        <begin position="42"/>
        <end position="62"/>
    </location>
</feature>